<feature type="transmembrane region" description="Helical" evidence="8">
    <location>
        <begin position="397"/>
        <end position="415"/>
    </location>
</feature>
<dbReference type="PIRSF" id="PIRSF006603">
    <property type="entry name" value="DinF"/>
    <property type="match status" value="1"/>
</dbReference>
<feature type="transmembrane region" description="Helical" evidence="8">
    <location>
        <begin position="58"/>
        <end position="79"/>
    </location>
</feature>
<gene>
    <name evidence="9" type="ORF">ACFPJ5_13420</name>
</gene>
<evidence type="ECO:0000256" key="6">
    <source>
        <dbReference type="ARBA" id="ARBA00023136"/>
    </source>
</evidence>
<dbReference type="NCBIfam" id="TIGR00797">
    <property type="entry name" value="matE"/>
    <property type="match status" value="1"/>
</dbReference>
<dbReference type="EMBL" id="JBHSKX010000002">
    <property type="protein sequence ID" value="MFC5367930.1"/>
    <property type="molecule type" value="Genomic_DNA"/>
</dbReference>
<dbReference type="InterPro" id="IPR052031">
    <property type="entry name" value="Membrane_Transporter-Flippase"/>
</dbReference>
<dbReference type="CDD" id="cd13142">
    <property type="entry name" value="MATE_like_12"/>
    <property type="match status" value="1"/>
</dbReference>
<feature type="region of interest" description="Disordered" evidence="7">
    <location>
        <begin position="484"/>
        <end position="521"/>
    </location>
</feature>
<comment type="caution">
    <text evidence="9">The sequence shown here is derived from an EMBL/GenBank/DDBJ whole genome shotgun (WGS) entry which is preliminary data.</text>
</comment>
<dbReference type="RefSeq" id="WP_227230172.1">
    <property type="nucleotide sequence ID" value="NZ_JAJCVJ010000002.1"/>
</dbReference>
<dbReference type="Pfam" id="PF01554">
    <property type="entry name" value="MatE"/>
    <property type="match status" value="2"/>
</dbReference>
<dbReference type="InterPro" id="IPR002528">
    <property type="entry name" value="MATE_fam"/>
</dbReference>
<feature type="compositionally biased region" description="Acidic residues" evidence="7">
    <location>
        <begin position="495"/>
        <end position="521"/>
    </location>
</feature>
<feature type="transmembrane region" description="Helical" evidence="8">
    <location>
        <begin position="454"/>
        <end position="474"/>
    </location>
</feature>
<feature type="transmembrane region" description="Helical" evidence="8">
    <location>
        <begin position="143"/>
        <end position="163"/>
    </location>
</feature>
<comment type="subcellular location">
    <subcellularLocation>
        <location evidence="1">Cell membrane</location>
        <topology evidence="1">Multi-pass membrane protein</topology>
    </subcellularLocation>
</comment>
<evidence type="ECO:0000256" key="2">
    <source>
        <dbReference type="ARBA" id="ARBA00022448"/>
    </source>
</evidence>
<evidence type="ECO:0000256" key="4">
    <source>
        <dbReference type="ARBA" id="ARBA00022692"/>
    </source>
</evidence>
<name>A0ABD5RDK2_9EURY</name>
<reference evidence="9 10" key="1">
    <citation type="journal article" date="2019" name="Int. J. Syst. Evol. Microbiol.">
        <title>The Global Catalogue of Microorganisms (GCM) 10K type strain sequencing project: providing services to taxonomists for standard genome sequencing and annotation.</title>
        <authorList>
            <consortium name="The Broad Institute Genomics Platform"/>
            <consortium name="The Broad Institute Genome Sequencing Center for Infectious Disease"/>
            <person name="Wu L."/>
            <person name="Ma J."/>
        </authorList>
    </citation>
    <scope>NUCLEOTIDE SEQUENCE [LARGE SCALE GENOMIC DNA]</scope>
    <source>
        <strain evidence="9 10">CGMCC 1.12237</strain>
    </source>
</reference>
<dbReference type="PANTHER" id="PTHR43549">
    <property type="entry name" value="MULTIDRUG RESISTANCE PROTEIN YPNP-RELATED"/>
    <property type="match status" value="1"/>
</dbReference>
<keyword evidence="5 8" id="KW-1133">Transmembrane helix</keyword>
<keyword evidence="3" id="KW-1003">Cell membrane</keyword>
<evidence type="ECO:0000256" key="1">
    <source>
        <dbReference type="ARBA" id="ARBA00004651"/>
    </source>
</evidence>
<keyword evidence="4 8" id="KW-0812">Transmembrane</keyword>
<feature type="transmembrane region" description="Helical" evidence="8">
    <location>
        <begin position="427"/>
        <end position="448"/>
    </location>
</feature>
<evidence type="ECO:0000256" key="3">
    <source>
        <dbReference type="ARBA" id="ARBA00022475"/>
    </source>
</evidence>
<dbReference type="GO" id="GO:0005886">
    <property type="term" value="C:plasma membrane"/>
    <property type="evidence" value="ECO:0007669"/>
    <property type="project" value="UniProtKB-SubCell"/>
</dbReference>
<evidence type="ECO:0000256" key="5">
    <source>
        <dbReference type="ARBA" id="ARBA00022989"/>
    </source>
</evidence>
<dbReference type="AlphaFoldDB" id="A0ABD5RDK2"/>
<sequence length="521" mass="54554">MSGDRSVELTEGELLKPLLLLSVPIVLSQLLQVGYNLADTFWVGRLGEEAVAALSFSWPIVFLMISLGGGFTVAGTVLVSQNKGAGNTDRVDRVAGQTLSFVTLVGTFFSIVGFVLAPQLLLLVGADPGTEVYRLSVEYTRTLFVGVAFVFGFFIFQALLRGWGDTRTPLYLMAFGVALNVLLDPFFILGFQDNVVFEWVGMTGLEQSLYAATGFTGFGVQGAAIATILSRGLGAFVGFAWLFSGNIGIHLSVADLIPRRETVEQIVRIGAPAGIEQSTRALGVTVLTALVAYAGTTAVGAEQGAVVAAFGIGSRITSLVFLPAIGLAQGTETTVGQNLGAERVDRAKRAVGMSVALIAGGLALVSAVAYLFATPIVTFFIEDSPEVVAVGVDYLRIIAPTYVGLGVFHVIAGGFRGSGSTRTAMAFSLLSLWLFRIPPGVALVEFVGLGPNGVWYAIAFSQLITPVVAGLWFLRGTWTDNVVDAGGPGPGPEIGADDDESDGDSDDTVADDAVPEASDDD</sequence>
<protein>
    <submittedName>
        <fullName evidence="9">MATE family efflux transporter</fullName>
    </submittedName>
</protein>
<feature type="transmembrane region" description="Helical" evidence="8">
    <location>
        <begin position="170"/>
        <end position="189"/>
    </location>
</feature>
<keyword evidence="10" id="KW-1185">Reference proteome</keyword>
<evidence type="ECO:0000313" key="10">
    <source>
        <dbReference type="Proteomes" id="UP001596201"/>
    </source>
</evidence>
<dbReference type="PANTHER" id="PTHR43549:SF2">
    <property type="entry name" value="MULTIDRUG RESISTANCE PROTEIN NORM-RELATED"/>
    <property type="match status" value="1"/>
</dbReference>
<feature type="transmembrane region" description="Helical" evidence="8">
    <location>
        <begin position="99"/>
        <end position="123"/>
    </location>
</feature>
<dbReference type="Proteomes" id="UP001596201">
    <property type="component" value="Unassembled WGS sequence"/>
</dbReference>
<keyword evidence="6 8" id="KW-0472">Membrane</keyword>
<dbReference type="InterPro" id="IPR048279">
    <property type="entry name" value="MdtK-like"/>
</dbReference>
<evidence type="ECO:0000313" key="9">
    <source>
        <dbReference type="EMBL" id="MFC5367930.1"/>
    </source>
</evidence>
<evidence type="ECO:0000256" key="8">
    <source>
        <dbReference type="SAM" id="Phobius"/>
    </source>
</evidence>
<proteinExistence type="predicted"/>
<accession>A0ABD5RDK2</accession>
<keyword evidence="2" id="KW-0813">Transport</keyword>
<organism evidence="9 10">
    <name type="scientific">Salinirubrum litoreum</name>
    <dbReference type="NCBI Taxonomy" id="1126234"/>
    <lineage>
        <taxon>Archaea</taxon>
        <taxon>Methanobacteriati</taxon>
        <taxon>Methanobacteriota</taxon>
        <taxon>Stenosarchaea group</taxon>
        <taxon>Halobacteria</taxon>
        <taxon>Halobacteriales</taxon>
        <taxon>Haloferacaceae</taxon>
        <taxon>Salinirubrum</taxon>
    </lineage>
</organism>
<evidence type="ECO:0000256" key="7">
    <source>
        <dbReference type="SAM" id="MobiDB-lite"/>
    </source>
</evidence>
<feature type="transmembrane region" description="Helical" evidence="8">
    <location>
        <begin position="355"/>
        <end position="377"/>
    </location>
</feature>